<accession>A0A330GAC8</accession>
<evidence type="ECO:0000313" key="2">
    <source>
        <dbReference type="Proteomes" id="UP000251576"/>
    </source>
</evidence>
<dbReference type="NCBIfam" id="TIGR03344">
    <property type="entry name" value="VI_effect_Hcp1"/>
    <property type="match status" value="1"/>
</dbReference>
<sequence length="159" mass="18212">MSIPAHMWITDENNSPLIGECLMPTRLGSTELKSFNHSVWIPTDYNTGKLTGTRLHVPITFEKEIDRLTPYLFRAVCKGGVFKAALIKMYRINESGIEVEYFNIKMENVKVTKISPVLVPIGVAGKHMEEVEIRYESIEWIYCDGNIKFKDSWNERAVA</sequence>
<dbReference type="Gene3D" id="2.30.110.20">
    <property type="entry name" value="Hcp1-like"/>
    <property type="match status" value="1"/>
</dbReference>
<dbReference type="InterPro" id="IPR052947">
    <property type="entry name" value="T6SS_Hcp1_domain"/>
</dbReference>
<dbReference type="PANTHER" id="PTHR34319">
    <property type="entry name" value="MAJOR EXPORTED PROTEIN"/>
    <property type="match status" value="1"/>
</dbReference>
<dbReference type="InterPro" id="IPR008514">
    <property type="entry name" value="T6SS_Hcp"/>
</dbReference>
<evidence type="ECO:0000313" key="1">
    <source>
        <dbReference type="EMBL" id="RAZ63744.1"/>
    </source>
</evidence>
<dbReference type="Proteomes" id="UP000251576">
    <property type="component" value="Unassembled WGS sequence"/>
</dbReference>
<comment type="caution">
    <text evidence="1">The sequence shown here is derived from an EMBL/GenBank/DDBJ whole genome shotgun (WGS) entry which is preliminary data.</text>
</comment>
<dbReference type="InterPro" id="IPR036624">
    <property type="entry name" value="Hcp1-lik_sf"/>
</dbReference>
<organism evidence="1 2">
    <name type="scientific">Enterobacter cloacae</name>
    <dbReference type="NCBI Taxonomy" id="550"/>
    <lineage>
        <taxon>Bacteria</taxon>
        <taxon>Pseudomonadati</taxon>
        <taxon>Pseudomonadota</taxon>
        <taxon>Gammaproteobacteria</taxon>
        <taxon>Enterobacterales</taxon>
        <taxon>Enterobacteriaceae</taxon>
        <taxon>Enterobacter</taxon>
        <taxon>Enterobacter cloacae complex</taxon>
    </lineage>
</organism>
<dbReference type="AlphaFoldDB" id="A0A330GAC8"/>
<name>A0A330GAC8_ENTCL</name>
<gene>
    <name evidence="1" type="ORF">DP202_19240</name>
</gene>
<dbReference type="RefSeq" id="WP_112781585.1">
    <property type="nucleotide sequence ID" value="NZ_CABMNQ010000045.1"/>
</dbReference>
<dbReference type="PANTHER" id="PTHR34319:SF6">
    <property type="entry name" value="MAJOR EXPORTED PROTEIN"/>
    <property type="match status" value="1"/>
</dbReference>
<dbReference type="SUPFAM" id="SSF141452">
    <property type="entry name" value="Hcp1-like"/>
    <property type="match status" value="1"/>
</dbReference>
<protein>
    <submittedName>
        <fullName evidence="1">Type VI secretion system tube protein Hcp</fullName>
    </submittedName>
</protein>
<proteinExistence type="predicted"/>
<reference evidence="1 2" key="1">
    <citation type="submission" date="2018-06" db="EMBL/GenBank/DDBJ databases">
        <title>ACT-28, a chromosomally-encoded AmpC with carbapenemase activity from Enterobacter kobei.</title>
        <authorList>
            <person name="Jousset A.B."/>
            <person name="Oueslati S."/>
            <person name="Bernabeu S."/>
            <person name="Takissian J."/>
            <person name="Creton E."/>
            <person name="Vogel A."/>
            <person name="Cotellon G."/>
            <person name="Bonnin R.A."/>
            <person name="Dortet L."/>
            <person name="Naas T."/>
        </authorList>
    </citation>
    <scope>NUCLEOTIDE SEQUENCE [LARGE SCALE GENOMIC DNA]</scope>
    <source>
        <strain evidence="1 2">99B3</strain>
    </source>
</reference>
<dbReference type="Pfam" id="PF05638">
    <property type="entry name" value="T6SS_HCP"/>
    <property type="match status" value="1"/>
</dbReference>
<dbReference type="EMBL" id="QMDH01000045">
    <property type="protein sequence ID" value="RAZ63744.1"/>
    <property type="molecule type" value="Genomic_DNA"/>
</dbReference>